<proteinExistence type="predicted"/>
<evidence type="ECO:0000313" key="3">
    <source>
        <dbReference type="Proteomes" id="UP000266889"/>
    </source>
</evidence>
<evidence type="ECO:0000256" key="1">
    <source>
        <dbReference type="SAM" id="Phobius"/>
    </source>
</evidence>
<reference evidence="2 3" key="1">
    <citation type="submission" date="2018-05" db="EMBL/GenBank/DDBJ databases">
        <title>Micromonospora from Atacama Desert.</title>
        <authorList>
            <person name="Carro L."/>
            <person name="Goodfellow M."/>
            <person name="Klenk H.-P."/>
        </authorList>
    </citation>
    <scope>NUCLEOTIDE SEQUENCE [LARGE SCALE GENOMIC DNA]</scope>
    <source>
        <strain evidence="2 3">LB32</strain>
    </source>
</reference>
<dbReference type="EMBL" id="QGSY01000159">
    <property type="protein sequence ID" value="RQX10267.1"/>
    <property type="molecule type" value="Genomic_DNA"/>
</dbReference>
<protein>
    <submittedName>
        <fullName evidence="2">Uncharacterized protein</fullName>
    </submittedName>
</protein>
<feature type="transmembrane region" description="Helical" evidence="1">
    <location>
        <begin position="20"/>
        <end position="39"/>
    </location>
</feature>
<sequence>MALTVKMMSSGDVMLTYPQLTTAVAALRVSVGRVLLVPLRRAGWSLRLTRLLLLLRPLPWQHQLAGSER</sequence>
<keyword evidence="1" id="KW-1133">Transmembrane helix</keyword>
<keyword evidence="3" id="KW-1185">Reference proteome</keyword>
<evidence type="ECO:0000313" key="2">
    <source>
        <dbReference type="EMBL" id="RQX10267.1"/>
    </source>
</evidence>
<keyword evidence="1" id="KW-0812">Transmembrane</keyword>
<keyword evidence="1" id="KW-0472">Membrane</keyword>
<dbReference type="AlphaFoldDB" id="A0A3N9XTY7"/>
<organism evidence="2 3">
    <name type="scientific">Micromonospora arida</name>
    <dbReference type="NCBI Taxonomy" id="2203715"/>
    <lineage>
        <taxon>Bacteria</taxon>
        <taxon>Bacillati</taxon>
        <taxon>Actinomycetota</taxon>
        <taxon>Actinomycetes</taxon>
        <taxon>Micromonosporales</taxon>
        <taxon>Micromonosporaceae</taxon>
        <taxon>Micromonospora</taxon>
    </lineage>
</organism>
<comment type="caution">
    <text evidence="2">The sequence shown here is derived from an EMBL/GenBank/DDBJ whole genome shotgun (WGS) entry which is preliminary data.</text>
</comment>
<dbReference type="Proteomes" id="UP000266889">
    <property type="component" value="Unassembled WGS sequence"/>
</dbReference>
<name>A0A3N9XTY7_9ACTN</name>
<accession>A0A3N9XTY7</accession>
<gene>
    <name evidence="2" type="ORF">DLJ58_12295</name>
</gene>